<organism evidence="1 2">
    <name type="scientific">Streptomyces rubradiris</name>
    <name type="common">Streptomyces achromogenes subsp. rubradiris</name>
    <dbReference type="NCBI Taxonomy" id="285531"/>
    <lineage>
        <taxon>Bacteria</taxon>
        <taxon>Bacillati</taxon>
        <taxon>Actinomycetota</taxon>
        <taxon>Actinomycetes</taxon>
        <taxon>Kitasatosporales</taxon>
        <taxon>Streptomycetaceae</taxon>
        <taxon>Streptomyces</taxon>
    </lineage>
</organism>
<reference evidence="2" key="1">
    <citation type="submission" date="2023-07" db="EMBL/GenBank/DDBJ databases">
        <title>Whole genome shotgun sequence of Streptomyces achromogenes subsp. rubradiris NBRC 14000.</title>
        <authorList>
            <person name="Komaki H."/>
            <person name="Tamura T."/>
        </authorList>
    </citation>
    <scope>NUCLEOTIDE SEQUENCE [LARGE SCALE GENOMIC DNA]</scope>
    <source>
        <strain evidence="2">NBRC 14000</strain>
    </source>
</reference>
<gene>
    <name evidence="1" type="ORF">Srubr_20520</name>
</gene>
<dbReference type="Proteomes" id="UP000646738">
    <property type="component" value="Unassembled WGS sequence"/>
</dbReference>
<evidence type="ECO:0000313" key="2">
    <source>
        <dbReference type="Proteomes" id="UP000646738"/>
    </source>
</evidence>
<comment type="caution">
    <text evidence="1">The sequence shown here is derived from an EMBL/GenBank/DDBJ whole genome shotgun (WGS) entry which is preliminary data.</text>
</comment>
<protein>
    <recommendedName>
        <fullName evidence="3">Integrase</fullName>
    </recommendedName>
</protein>
<evidence type="ECO:0000313" key="1">
    <source>
        <dbReference type="EMBL" id="GHI52206.1"/>
    </source>
</evidence>
<dbReference type="EMBL" id="BNEA01000007">
    <property type="protein sequence ID" value="GHI52206.1"/>
    <property type="molecule type" value="Genomic_DNA"/>
</dbReference>
<proteinExistence type="predicted"/>
<evidence type="ECO:0008006" key="3">
    <source>
        <dbReference type="Google" id="ProtNLM"/>
    </source>
</evidence>
<keyword evidence="2" id="KW-1185">Reference proteome</keyword>
<sequence>MVYSEAGYFERNVRTIEVLVDRDAVASGAAATGEAWQHYDLGHGYCTYTFFEQCQHRMACARCDFYTPKESTKAQLLEAKSNLQKMAVSIPLTEDEQAAVTDGQSALDRLLDRLADTLTPAGPTPLQIGVPARATMLPVVEINRKST</sequence>
<dbReference type="RefSeq" id="WP_229926865.1">
    <property type="nucleotide sequence ID" value="NZ_BNCB01000016.1"/>
</dbReference>
<name>A0ABQ3R8M7_STRRR</name>
<accession>A0ABQ3R8M7</accession>